<evidence type="ECO:0000256" key="7">
    <source>
        <dbReference type="ARBA" id="ARBA00022840"/>
    </source>
</evidence>
<dbReference type="PANTHER" id="PTHR33571">
    <property type="entry name" value="SSL8005 PROTEIN"/>
    <property type="match status" value="1"/>
</dbReference>
<evidence type="ECO:0000256" key="4">
    <source>
        <dbReference type="ARBA" id="ARBA00022695"/>
    </source>
</evidence>
<keyword evidence="6" id="KW-0547">Nucleotide-binding</keyword>
<evidence type="ECO:0000256" key="6">
    <source>
        <dbReference type="ARBA" id="ARBA00022741"/>
    </source>
</evidence>
<evidence type="ECO:0000256" key="8">
    <source>
        <dbReference type="ARBA" id="ARBA00022842"/>
    </source>
</evidence>
<dbReference type="GO" id="GO:0016779">
    <property type="term" value="F:nucleotidyltransferase activity"/>
    <property type="evidence" value="ECO:0007669"/>
    <property type="project" value="UniProtKB-KW"/>
</dbReference>
<keyword evidence="3 11" id="KW-0808">Transferase</keyword>
<evidence type="ECO:0000259" key="10">
    <source>
        <dbReference type="Pfam" id="PF01909"/>
    </source>
</evidence>
<dbReference type="AlphaFoldDB" id="A0A833L315"/>
<dbReference type="GO" id="GO:0046872">
    <property type="term" value="F:metal ion binding"/>
    <property type="evidence" value="ECO:0007669"/>
    <property type="project" value="UniProtKB-KW"/>
</dbReference>
<evidence type="ECO:0000313" key="12">
    <source>
        <dbReference type="Proteomes" id="UP000488506"/>
    </source>
</evidence>
<keyword evidence="8" id="KW-0460">Magnesium</keyword>
<dbReference type="CDD" id="cd05403">
    <property type="entry name" value="NT_KNTase_like"/>
    <property type="match status" value="1"/>
</dbReference>
<dbReference type="GO" id="GO:0005524">
    <property type="term" value="F:ATP binding"/>
    <property type="evidence" value="ECO:0007669"/>
    <property type="project" value="UniProtKB-KW"/>
</dbReference>
<keyword evidence="4" id="KW-0548">Nucleotidyltransferase</keyword>
<keyword evidence="7" id="KW-0067">ATP-binding</keyword>
<evidence type="ECO:0000256" key="9">
    <source>
        <dbReference type="ARBA" id="ARBA00038276"/>
    </source>
</evidence>
<feature type="domain" description="Polymerase nucleotidyl transferase" evidence="10">
    <location>
        <begin position="11"/>
        <end position="94"/>
    </location>
</feature>
<evidence type="ECO:0000256" key="3">
    <source>
        <dbReference type="ARBA" id="ARBA00022679"/>
    </source>
</evidence>
<dbReference type="InterPro" id="IPR043519">
    <property type="entry name" value="NT_sf"/>
</dbReference>
<keyword evidence="5" id="KW-0479">Metal-binding</keyword>
<evidence type="ECO:0000256" key="5">
    <source>
        <dbReference type="ARBA" id="ARBA00022723"/>
    </source>
</evidence>
<evidence type="ECO:0000256" key="2">
    <source>
        <dbReference type="ARBA" id="ARBA00022649"/>
    </source>
</evidence>
<reference evidence="11 12" key="1">
    <citation type="submission" date="2019-12" db="EMBL/GenBank/DDBJ databases">
        <authorList>
            <person name="Wolfe R."/>
            <person name="Danczak R."/>
            <person name="Wilkins M."/>
        </authorList>
    </citation>
    <scope>NUCLEOTIDE SEQUENCE [LARGE SCALE GENOMIC DNA]</scope>
    <source>
        <strain evidence="11">X2_MaxBin.013</strain>
    </source>
</reference>
<gene>
    <name evidence="11" type="ORF">FD145_1212</name>
</gene>
<comment type="cofactor">
    <cofactor evidence="1">
        <name>Mg(2+)</name>
        <dbReference type="ChEBI" id="CHEBI:18420"/>
    </cofactor>
</comment>
<comment type="similarity">
    <text evidence="9">Belongs to the MntA antitoxin family.</text>
</comment>
<evidence type="ECO:0000313" key="11">
    <source>
        <dbReference type="EMBL" id="KAF0133596.1"/>
    </source>
</evidence>
<dbReference type="SUPFAM" id="SSF81301">
    <property type="entry name" value="Nucleotidyltransferase"/>
    <property type="match status" value="1"/>
</dbReference>
<sequence>MGLEEIKKNIAKHKSFLKDKFKVKSISVFGSYQRGEQNKESDIDLLVEFHGIIDLFEFCDLEESLSKILGRKVDLVMKDTLKPRIKEGILREAALV</sequence>
<dbReference type="EMBL" id="WPAF01000022">
    <property type="protein sequence ID" value="KAF0133596.1"/>
    <property type="molecule type" value="Genomic_DNA"/>
</dbReference>
<dbReference type="Pfam" id="PF01909">
    <property type="entry name" value="NTP_transf_2"/>
    <property type="match status" value="1"/>
</dbReference>
<protein>
    <submittedName>
        <fullName evidence="11">Putative nucleotidyltransferase</fullName>
    </submittedName>
</protein>
<dbReference type="PANTHER" id="PTHR33571:SF19">
    <property type="entry name" value="PROTEIN ADENYLYLTRANSFERASE MJ0128-RELATED"/>
    <property type="match status" value="1"/>
</dbReference>
<accession>A0A833L315</accession>
<proteinExistence type="inferred from homology"/>
<comment type="caution">
    <text evidence="11">The sequence shown here is derived from an EMBL/GenBank/DDBJ whole genome shotgun (WGS) entry which is preliminary data.</text>
</comment>
<keyword evidence="2" id="KW-1277">Toxin-antitoxin system</keyword>
<dbReference type="Proteomes" id="UP000488506">
    <property type="component" value="Unassembled WGS sequence"/>
</dbReference>
<evidence type="ECO:0000256" key="1">
    <source>
        <dbReference type="ARBA" id="ARBA00001946"/>
    </source>
</evidence>
<dbReference type="InterPro" id="IPR052038">
    <property type="entry name" value="Type-VII_TA_antitoxin"/>
</dbReference>
<dbReference type="Gene3D" id="3.30.460.10">
    <property type="entry name" value="Beta Polymerase, domain 2"/>
    <property type="match status" value="1"/>
</dbReference>
<dbReference type="InterPro" id="IPR002934">
    <property type="entry name" value="Polymerase_NTP_transf_dom"/>
</dbReference>
<organism evidence="11 12">
    <name type="scientific">Candidatus Saganbacteria bacterium</name>
    <dbReference type="NCBI Taxonomy" id="2575572"/>
    <lineage>
        <taxon>Bacteria</taxon>
        <taxon>Bacillati</taxon>
        <taxon>Saganbacteria</taxon>
    </lineage>
</organism>
<name>A0A833L315_UNCSA</name>